<dbReference type="Pfam" id="PF13453">
    <property type="entry name" value="Zn_ribbon_TFIIB"/>
    <property type="match status" value="2"/>
</dbReference>
<dbReference type="STRING" id="454136.NIES2119_19900"/>
<feature type="domain" description="Transcription factor zinc-finger" evidence="1">
    <location>
        <begin position="76"/>
        <end position="113"/>
    </location>
</feature>
<dbReference type="InterPro" id="IPR027392">
    <property type="entry name" value="TF_Znf"/>
</dbReference>
<protein>
    <recommendedName>
        <fullName evidence="1">Transcription factor zinc-finger domain-containing protein</fullName>
    </recommendedName>
</protein>
<proteinExistence type="predicted"/>
<dbReference type="OrthoDB" id="9814037at2"/>
<evidence type="ECO:0000313" key="3">
    <source>
        <dbReference type="Proteomes" id="UP000185860"/>
    </source>
</evidence>
<dbReference type="AlphaFoldDB" id="A0A1U7IF76"/>
<feature type="domain" description="Transcription factor zinc-finger" evidence="1">
    <location>
        <begin position="2"/>
        <end position="43"/>
    </location>
</feature>
<dbReference type="Proteomes" id="UP000185860">
    <property type="component" value="Unassembled WGS sequence"/>
</dbReference>
<dbReference type="EMBL" id="MRCE01000021">
    <property type="protein sequence ID" value="OKH35589.1"/>
    <property type="molecule type" value="Genomic_DNA"/>
</dbReference>
<accession>A0A1U7IF76</accession>
<sequence length="187" mass="21569">MRCPKDWSVSLVDGTLSDKLAVKHCPDCQGNWISATDYEAYVASQPPKSAESKFQAKSTTDINFVPSPNDNRAALCPECQHYLTRAKVFYKRAFYVERCTHCGGIWCDKGEWEVLEKLELHTNVEKMFSLEWQSRVRELEYAEKERQATMEKLGSEVASKVFELAEILEKHPNGDFGVTYLMRRFNK</sequence>
<evidence type="ECO:0000259" key="1">
    <source>
        <dbReference type="Pfam" id="PF13453"/>
    </source>
</evidence>
<comment type="caution">
    <text evidence="2">The sequence shown here is derived from an EMBL/GenBank/DDBJ whole genome shotgun (WGS) entry which is preliminary data.</text>
</comment>
<gene>
    <name evidence="2" type="ORF">NIES2119_19900</name>
</gene>
<name>A0A1U7IF76_9CYAN</name>
<reference evidence="2 3" key="1">
    <citation type="submission" date="2016-11" db="EMBL/GenBank/DDBJ databases">
        <title>Draft Genome Sequences of Nine Cyanobacterial Strains from Diverse Habitats.</title>
        <authorList>
            <person name="Zhu T."/>
            <person name="Hou S."/>
            <person name="Lu X."/>
            <person name="Hess W.R."/>
        </authorList>
    </citation>
    <scope>NUCLEOTIDE SEQUENCE [LARGE SCALE GENOMIC DNA]</scope>
    <source>
        <strain evidence="2 3">IAM M-71</strain>
    </source>
</reference>
<evidence type="ECO:0000313" key="2">
    <source>
        <dbReference type="EMBL" id="OKH35589.1"/>
    </source>
</evidence>
<organism evidence="2 3">
    <name type="scientific">[Phormidium ambiguum] IAM M-71</name>
    <dbReference type="NCBI Taxonomy" id="454136"/>
    <lineage>
        <taxon>Bacteria</taxon>
        <taxon>Bacillati</taxon>
        <taxon>Cyanobacteriota</taxon>
        <taxon>Cyanophyceae</taxon>
        <taxon>Oscillatoriophycideae</taxon>
        <taxon>Aerosakkonematales</taxon>
        <taxon>Aerosakkonemataceae</taxon>
        <taxon>Floridanema</taxon>
    </lineage>
</organism>